<reference evidence="3 4" key="1">
    <citation type="submission" date="2016-07" db="EMBL/GenBank/DDBJ databases">
        <title>Genomic analysis of zinc-resistant bacterium Mucilaginibacter pedocola TBZ30.</title>
        <authorList>
            <person name="Huang J."/>
            <person name="Tang J."/>
        </authorList>
    </citation>
    <scope>NUCLEOTIDE SEQUENCE [LARGE SCALE GENOMIC DNA]</scope>
    <source>
        <strain evidence="3 4">TBZ30</strain>
    </source>
</reference>
<dbReference type="Proteomes" id="UP000189739">
    <property type="component" value="Unassembled WGS sequence"/>
</dbReference>
<evidence type="ECO:0000259" key="2">
    <source>
        <dbReference type="Pfam" id="PF13568"/>
    </source>
</evidence>
<protein>
    <recommendedName>
        <fullName evidence="2">Outer membrane protein beta-barrel domain-containing protein</fullName>
    </recommendedName>
</protein>
<accession>A0A1S9PI96</accession>
<feature type="signal peptide" evidence="1">
    <location>
        <begin position="1"/>
        <end position="20"/>
    </location>
</feature>
<dbReference type="EMBL" id="MBTF01000005">
    <property type="protein sequence ID" value="OOQ60691.1"/>
    <property type="molecule type" value="Genomic_DNA"/>
</dbReference>
<dbReference type="AlphaFoldDB" id="A0A1S9PI96"/>
<dbReference type="STRING" id="1792845.BC343_24165"/>
<dbReference type="RefSeq" id="WP_078347391.1">
    <property type="nucleotide sequence ID" value="NZ_MBTF01000005.1"/>
</dbReference>
<keyword evidence="1" id="KW-0732">Signal</keyword>
<keyword evidence="4" id="KW-1185">Reference proteome</keyword>
<comment type="caution">
    <text evidence="3">The sequence shown here is derived from an EMBL/GenBank/DDBJ whole genome shotgun (WGS) entry which is preliminary data.</text>
</comment>
<organism evidence="3 4">
    <name type="scientific">Mucilaginibacter pedocola</name>
    <dbReference type="NCBI Taxonomy" id="1792845"/>
    <lineage>
        <taxon>Bacteria</taxon>
        <taxon>Pseudomonadati</taxon>
        <taxon>Bacteroidota</taxon>
        <taxon>Sphingobacteriia</taxon>
        <taxon>Sphingobacteriales</taxon>
        <taxon>Sphingobacteriaceae</taxon>
        <taxon>Mucilaginibacter</taxon>
    </lineage>
</organism>
<dbReference type="OrthoDB" id="947434at2"/>
<dbReference type="Pfam" id="PF13568">
    <property type="entry name" value="OMP_b-brl_2"/>
    <property type="match status" value="1"/>
</dbReference>
<evidence type="ECO:0000313" key="3">
    <source>
        <dbReference type="EMBL" id="OOQ60691.1"/>
    </source>
</evidence>
<evidence type="ECO:0000313" key="4">
    <source>
        <dbReference type="Proteomes" id="UP000189739"/>
    </source>
</evidence>
<feature type="chain" id="PRO_5012887998" description="Outer membrane protein beta-barrel domain-containing protein" evidence="1">
    <location>
        <begin position="21"/>
        <end position="230"/>
    </location>
</feature>
<dbReference type="InterPro" id="IPR025665">
    <property type="entry name" value="Beta-barrel_OMP_2"/>
</dbReference>
<name>A0A1S9PI96_9SPHI</name>
<gene>
    <name evidence="3" type="ORF">BC343_24165</name>
</gene>
<sequence>MKKLLFLALALFTIAGSVQAQDGPRRYPRRVVRRLPPGQRPQRYRQVDDWYKPKVGIAGGLNISNTVDAYNADFSTSSIAGAHVGLTFEVPIAYPLSFAPEFLFSQKGYKAQTPDGTFRQRTNFIDIPLLAKFRVTRGFNFVVGPQLTFQTSTRNTYDDGFSTIYKDNYDGLRDKSYISGLVGVGFDLNRNTELRFRYALDFNQNRGDYNSSLPDYRNQVFQIGIGFKFQ</sequence>
<feature type="domain" description="Outer membrane protein beta-barrel" evidence="2">
    <location>
        <begin position="55"/>
        <end position="200"/>
    </location>
</feature>
<proteinExistence type="predicted"/>
<evidence type="ECO:0000256" key="1">
    <source>
        <dbReference type="SAM" id="SignalP"/>
    </source>
</evidence>